<sequence length="96" mass="10494">MTNKSKSQETIQAKPIDIAHPERLEIMAPASLALAQAAAHVRDGYVFEDTSITIFSHTGALCFTLVKGDPDDSMLERARNAYVEALALQQHQAQQA</sequence>
<dbReference type="Proteomes" id="UP000484015">
    <property type="component" value="Unassembled WGS sequence"/>
</dbReference>
<gene>
    <name evidence="1" type="ORF">GM668_18800</name>
</gene>
<proteinExistence type="predicted"/>
<dbReference type="AlphaFoldDB" id="A0A6L6Q3U4"/>
<name>A0A6L6Q3U4_9BURK</name>
<evidence type="ECO:0000313" key="2">
    <source>
        <dbReference type="Proteomes" id="UP000484015"/>
    </source>
</evidence>
<dbReference type="RefSeq" id="WP_155440484.1">
    <property type="nucleotide sequence ID" value="NZ_WNLA01000013.1"/>
</dbReference>
<comment type="caution">
    <text evidence="1">The sequence shown here is derived from an EMBL/GenBank/DDBJ whole genome shotgun (WGS) entry which is preliminary data.</text>
</comment>
<accession>A0A6L6Q3U4</accession>
<reference evidence="1 2" key="1">
    <citation type="submission" date="2019-11" db="EMBL/GenBank/DDBJ databases">
        <title>Type strains purchased from KCTC, JCM and DSMZ.</title>
        <authorList>
            <person name="Lu H."/>
        </authorList>
    </citation>
    <scope>NUCLEOTIDE SEQUENCE [LARGE SCALE GENOMIC DNA]</scope>
    <source>
        <strain evidence="1 2">KCTC 42409</strain>
    </source>
</reference>
<organism evidence="1 2">
    <name type="scientific">Pseudoduganella ginsengisoli</name>
    <dbReference type="NCBI Taxonomy" id="1462440"/>
    <lineage>
        <taxon>Bacteria</taxon>
        <taxon>Pseudomonadati</taxon>
        <taxon>Pseudomonadota</taxon>
        <taxon>Betaproteobacteria</taxon>
        <taxon>Burkholderiales</taxon>
        <taxon>Oxalobacteraceae</taxon>
        <taxon>Telluria group</taxon>
        <taxon>Pseudoduganella</taxon>
    </lineage>
</organism>
<protein>
    <submittedName>
        <fullName evidence="1">Uncharacterized protein</fullName>
    </submittedName>
</protein>
<evidence type="ECO:0000313" key="1">
    <source>
        <dbReference type="EMBL" id="MTW04134.1"/>
    </source>
</evidence>
<dbReference type="EMBL" id="WNLA01000013">
    <property type="protein sequence ID" value="MTW04134.1"/>
    <property type="molecule type" value="Genomic_DNA"/>
</dbReference>
<keyword evidence="2" id="KW-1185">Reference proteome</keyword>